<dbReference type="EMBL" id="SZYD01000001">
    <property type="protein sequence ID" value="KAD7478587.1"/>
    <property type="molecule type" value="Genomic_DNA"/>
</dbReference>
<evidence type="ECO:0000313" key="3">
    <source>
        <dbReference type="Proteomes" id="UP000326396"/>
    </source>
</evidence>
<gene>
    <name evidence="2" type="ORF">E3N88_01723</name>
</gene>
<dbReference type="OrthoDB" id="4062651at2759"/>
<protein>
    <submittedName>
        <fullName evidence="2">Uncharacterized protein</fullName>
    </submittedName>
</protein>
<evidence type="ECO:0000256" key="1">
    <source>
        <dbReference type="SAM" id="MobiDB-lite"/>
    </source>
</evidence>
<dbReference type="Proteomes" id="UP000326396">
    <property type="component" value="Linkage Group LG1"/>
</dbReference>
<feature type="region of interest" description="Disordered" evidence="1">
    <location>
        <begin position="72"/>
        <end position="99"/>
    </location>
</feature>
<organism evidence="2 3">
    <name type="scientific">Mikania micrantha</name>
    <name type="common">bitter vine</name>
    <dbReference type="NCBI Taxonomy" id="192012"/>
    <lineage>
        <taxon>Eukaryota</taxon>
        <taxon>Viridiplantae</taxon>
        <taxon>Streptophyta</taxon>
        <taxon>Embryophyta</taxon>
        <taxon>Tracheophyta</taxon>
        <taxon>Spermatophyta</taxon>
        <taxon>Magnoliopsida</taxon>
        <taxon>eudicotyledons</taxon>
        <taxon>Gunneridae</taxon>
        <taxon>Pentapetalae</taxon>
        <taxon>asterids</taxon>
        <taxon>campanulids</taxon>
        <taxon>Asterales</taxon>
        <taxon>Asteraceae</taxon>
        <taxon>Asteroideae</taxon>
        <taxon>Heliantheae alliance</taxon>
        <taxon>Eupatorieae</taxon>
        <taxon>Mikania</taxon>
    </lineage>
</organism>
<feature type="compositionally biased region" description="Polar residues" evidence="1">
    <location>
        <begin position="86"/>
        <end position="98"/>
    </location>
</feature>
<comment type="caution">
    <text evidence="2">The sequence shown here is derived from an EMBL/GenBank/DDBJ whole genome shotgun (WGS) entry which is preliminary data.</text>
</comment>
<evidence type="ECO:0000313" key="2">
    <source>
        <dbReference type="EMBL" id="KAD7478587.1"/>
    </source>
</evidence>
<accession>A0A5N6Q3I9</accession>
<keyword evidence="3" id="KW-1185">Reference proteome</keyword>
<dbReference type="AlphaFoldDB" id="A0A5N6Q3I9"/>
<reference evidence="2 3" key="1">
    <citation type="submission" date="2019-05" db="EMBL/GenBank/DDBJ databases">
        <title>Mikania micrantha, genome provides insights into the molecular mechanism of rapid growth.</title>
        <authorList>
            <person name="Liu B."/>
        </authorList>
    </citation>
    <scope>NUCLEOTIDE SEQUENCE [LARGE SCALE GENOMIC DNA]</scope>
    <source>
        <strain evidence="2">NLD-2019</strain>
        <tissue evidence="2">Leaf</tissue>
    </source>
</reference>
<sequence length="176" mass="20068">MSIAKKAAHKDGWLATGFFAGRHAFRCRRSGPIDLPVRVSQIKWLLLPLVPPSSRFTCRVLKWRTLIKRRRQMMRKQASTEPADKPQTQTGPSEQPLKSPTAKDFGLARFQPEDQSHVSTKFAGTLKVYTCSFRIVNLEIVSGRRSTEVKSDTQSIDYLLEDASSRIDIFCIFFFC</sequence>
<proteinExistence type="predicted"/>
<name>A0A5N6Q3I9_9ASTR</name>